<proteinExistence type="predicted"/>
<reference evidence="2" key="1">
    <citation type="journal article" date="2014" name="Front. Microbiol.">
        <title>High frequency of phylogenetically diverse reductive dehalogenase-homologous genes in deep subseafloor sedimentary metagenomes.</title>
        <authorList>
            <person name="Kawai M."/>
            <person name="Futagami T."/>
            <person name="Toyoda A."/>
            <person name="Takaki Y."/>
            <person name="Nishi S."/>
            <person name="Hori S."/>
            <person name="Arai W."/>
            <person name="Tsubouchi T."/>
            <person name="Morono Y."/>
            <person name="Uchiyama I."/>
            <person name="Ito T."/>
            <person name="Fujiyama A."/>
            <person name="Inagaki F."/>
            <person name="Takami H."/>
        </authorList>
    </citation>
    <scope>NUCLEOTIDE SEQUENCE</scope>
    <source>
        <strain evidence="2">Expedition CK06-06</strain>
    </source>
</reference>
<protein>
    <submittedName>
        <fullName evidence="2">Uncharacterized protein</fullName>
    </submittedName>
</protein>
<organism evidence="2">
    <name type="scientific">marine sediment metagenome</name>
    <dbReference type="NCBI Taxonomy" id="412755"/>
    <lineage>
        <taxon>unclassified sequences</taxon>
        <taxon>metagenomes</taxon>
        <taxon>ecological metagenomes</taxon>
    </lineage>
</organism>
<sequence length="60" mass="6803">MEKKDKNLKIVARILILTGIITILYWILFFLGITKSSDEPIYLAFEHSFPAADAWMAACA</sequence>
<accession>X1MQR6</accession>
<keyword evidence="1" id="KW-0812">Transmembrane</keyword>
<comment type="caution">
    <text evidence="2">The sequence shown here is derived from an EMBL/GenBank/DDBJ whole genome shotgun (WGS) entry which is preliminary data.</text>
</comment>
<feature type="transmembrane region" description="Helical" evidence="1">
    <location>
        <begin position="12"/>
        <end position="33"/>
    </location>
</feature>
<keyword evidence="1" id="KW-0472">Membrane</keyword>
<evidence type="ECO:0000256" key="1">
    <source>
        <dbReference type="SAM" id="Phobius"/>
    </source>
</evidence>
<feature type="non-terminal residue" evidence="2">
    <location>
        <position position="60"/>
    </location>
</feature>
<evidence type="ECO:0000313" key="2">
    <source>
        <dbReference type="EMBL" id="GAI17020.1"/>
    </source>
</evidence>
<dbReference type="AlphaFoldDB" id="X1MQR6"/>
<name>X1MQR6_9ZZZZ</name>
<gene>
    <name evidence="2" type="ORF">S06H3_11592</name>
</gene>
<dbReference type="EMBL" id="BARV01005681">
    <property type="protein sequence ID" value="GAI17020.1"/>
    <property type="molecule type" value="Genomic_DNA"/>
</dbReference>
<keyword evidence="1" id="KW-1133">Transmembrane helix</keyword>